<evidence type="ECO:0000256" key="3">
    <source>
        <dbReference type="ARBA" id="ARBA00022741"/>
    </source>
</evidence>
<dbReference type="HAMAP" id="MF_00848">
    <property type="entry name" value="Uup"/>
    <property type="match status" value="1"/>
</dbReference>
<dbReference type="InterPro" id="IPR003439">
    <property type="entry name" value="ABC_transporter-like_ATP-bd"/>
</dbReference>
<evidence type="ECO:0000256" key="7">
    <source>
        <dbReference type="ARBA" id="ARBA00023125"/>
    </source>
</evidence>
<keyword evidence="1 9" id="KW-0963">Cytoplasm</keyword>
<evidence type="ECO:0000256" key="6">
    <source>
        <dbReference type="ARBA" id="ARBA00022840"/>
    </source>
</evidence>
<proteinExistence type="inferred from homology"/>
<dbReference type="InterPro" id="IPR017871">
    <property type="entry name" value="ABC_transporter-like_CS"/>
</dbReference>
<dbReference type="Pfam" id="PF16326">
    <property type="entry name" value="ABC_tran_CTD"/>
    <property type="match status" value="1"/>
</dbReference>
<organism evidence="12 13">
    <name type="scientific">Thermithiobacillus plumbiphilus</name>
    <dbReference type="NCBI Taxonomy" id="1729899"/>
    <lineage>
        <taxon>Bacteria</taxon>
        <taxon>Pseudomonadati</taxon>
        <taxon>Pseudomonadota</taxon>
        <taxon>Acidithiobacillia</taxon>
        <taxon>Acidithiobacillales</taxon>
        <taxon>Thermithiobacillaceae</taxon>
        <taxon>Thermithiobacillus</taxon>
    </lineage>
</organism>
<dbReference type="PROSITE" id="PS00211">
    <property type="entry name" value="ABC_TRANSPORTER_1"/>
    <property type="match status" value="2"/>
</dbReference>
<keyword evidence="4 9" id="KW-0227">DNA damage</keyword>
<keyword evidence="6 9" id="KW-0067">ATP-binding</keyword>
<dbReference type="InterPro" id="IPR027417">
    <property type="entry name" value="P-loop_NTPase"/>
</dbReference>
<dbReference type="Pfam" id="PF00005">
    <property type="entry name" value="ABC_tran"/>
    <property type="match status" value="2"/>
</dbReference>
<dbReference type="EMBL" id="JBBPCO010000012">
    <property type="protein sequence ID" value="MEK8090448.1"/>
    <property type="molecule type" value="Genomic_DNA"/>
</dbReference>
<dbReference type="InterPro" id="IPR032781">
    <property type="entry name" value="ABC_tran_Xtn"/>
</dbReference>
<dbReference type="PROSITE" id="PS50893">
    <property type="entry name" value="ABC_TRANSPORTER_2"/>
    <property type="match status" value="2"/>
</dbReference>
<dbReference type="EC" id="3.6.1.-" evidence="9"/>
<comment type="catalytic activity">
    <reaction evidence="9">
        <text>ATP + H2O = ADP + phosphate + H(+)</text>
        <dbReference type="Rhea" id="RHEA:13065"/>
        <dbReference type="ChEBI" id="CHEBI:15377"/>
        <dbReference type="ChEBI" id="CHEBI:15378"/>
        <dbReference type="ChEBI" id="CHEBI:30616"/>
        <dbReference type="ChEBI" id="CHEBI:43474"/>
        <dbReference type="ChEBI" id="CHEBI:456216"/>
    </reaction>
</comment>
<dbReference type="RefSeq" id="WP_341371504.1">
    <property type="nucleotide sequence ID" value="NZ_JBBPCO010000012.1"/>
</dbReference>
<evidence type="ECO:0000256" key="8">
    <source>
        <dbReference type="ARBA" id="ARBA00023204"/>
    </source>
</evidence>
<gene>
    <name evidence="9" type="primary">uup</name>
    <name evidence="12" type="ORF">WOB96_11830</name>
</gene>
<keyword evidence="13" id="KW-1185">Reference proteome</keyword>
<accession>A0ABU9DD95</accession>
<feature type="region of interest" description="Disordered" evidence="10">
    <location>
        <begin position="540"/>
        <end position="567"/>
    </location>
</feature>
<comment type="function">
    <text evidence="9">Probably plays a role in ribosome assembly or function. May be involved in resolution of branched DNA intermediates that result from template switching in postreplication gaps. Binds DNA and has ATPase activity.</text>
</comment>
<evidence type="ECO:0000256" key="2">
    <source>
        <dbReference type="ARBA" id="ARBA00022737"/>
    </source>
</evidence>
<evidence type="ECO:0000313" key="12">
    <source>
        <dbReference type="EMBL" id="MEK8090448.1"/>
    </source>
</evidence>
<dbReference type="InterPro" id="IPR037118">
    <property type="entry name" value="Val-tRNA_synth_C_sf"/>
</dbReference>
<dbReference type="Gene3D" id="3.40.50.300">
    <property type="entry name" value="P-loop containing nucleotide triphosphate hydrolases"/>
    <property type="match status" value="2"/>
</dbReference>
<comment type="subcellular location">
    <subcellularLocation>
        <location evidence="9">Cytoplasm</location>
    </subcellularLocation>
    <text evidence="9">Associates with ribosomes.</text>
</comment>
<name>A0ABU9DD95_9PROT</name>
<reference evidence="12 13" key="1">
    <citation type="submission" date="2024-04" db="EMBL/GenBank/DDBJ databases">
        <authorList>
            <person name="Abashina T."/>
            <person name="Shaikin A."/>
        </authorList>
    </citation>
    <scope>NUCLEOTIDE SEQUENCE [LARGE SCALE GENOMIC DNA]</scope>
    <source>
        <strain evidence="12 13">AAFK</strain>
    </source>
</reference>
<feature type="domain" description="ABC transporter" evidence="11">
    <location>
        <begin position="1"/>
        <end position="255"/>
    </location>
</feature>
<dbReference type="SUPFAM" id="SSF52540">
    <property type="entry name" value="P-loop containing nucleoside triphosphate hydrolases"/>
    <property type="match status" value="2"/>
</dbReference>
<dbReference type="InterPro" id="IPR032524">
    <property type="entry name" value="ABC_tran_C"/>
</dbReference>
<dbReference type="GO" id="GO:0005524">
    <property type="term" value="F:ATP binding"/>
    <property type="evidence" value="ECO:0007669"/>
    <property type="project" value="UniProtKB-KW"/>
</dbReference>
<dbReference type="SMART" id="SM00382">
    <property type="entry name" value="AAA"/>
    <property type="match status" value="2"/>
</dbReference>
<evidence type="ECO:0000256" key="4">
    <source>
        <dbReference type="ARBA" id="ARBA00022763"/>
    </source>
</evidence>
<evidence type="ECO:0000256" key="9">
    <source>
        <dbReference type="HAMAP-Rule" id="MF_00848"/>
    </source>
</evidence>
<comment type="similarity">
    <text evidence="9">Belongs to the ABC transporter superfamily. ABCF family. Uup subfamily.</text>
</comment>
<evidence type="ECO:0000256" key="1">
    <source>
        <dbReference type="ARBA" id="ARBA00022490"/>
    </source>
</evidence>
<dbReference type="InterPro" id="IPR003593">
    <property type="entry name" value="AAA+_ATPase"/>
</dbReference>
<dbReference type="InterPro" id="IPR051309">
    <property type="entry name" value="ABCF_ATPase"/>
</dbReference>
<feature type="compositionally biased region" description="Low complexity" evidence="10">
    <location>
        <begin position="540"/>
        <end position="552"/>
    </location>
</feature>
<keyword evidence="2 9" id="KW-0677">Repeat</keyword>
<feature type="binding site" evidence="9">
    <location>
        <begin position="354"/>
        <end position="361"/>
    </location>
    <ligand>
        <name>ATP</name>
        <dbReference type="ChEBI" id="CHEBI:30616"/>
        <label>2</label>
    </ligand>
</feature>
<evidence type="ECO:0000256" key="5">
    <source>
        <dbReference type="ARBA" id="ARBA00022801"/>
    </source>
</evidence>
<dbReference type="PANTHER" id="PTHR42855:SF1">
    <property type="entry name" value="ABC TRANSPORTER DOMAIN-CONTAINING PROTEIN"/>
    <property type="match status" value="1"/>
</dbReference>
<feature type="domain" description="ABC transporter" evidence="11">
    <location>
        <begin position="322"/>
        <end position="540"/>
    </location>
</feature>
<evidence type="ECO:0000313" key="13">
    <source>
        <dbReference type="Proteomes" id="UP001446205"/>
    </source>
</evidence>
<protein>
    <recommendedName>
        <fullName evidence="9">ATP-binding protein Uup</fullName>
        <ecNumber evidence="9">3.6.1.-</ecNumber>
    </recommendedName>
</protein>
<evidence type="ECO:0000259" key="11">
    <source>
        <dbReference type="PROSITE" id="PS50893"/>
    </source>
</evidence>
<dbReference type="Proteomes" id="UP001446205">
    <property type="component" value="Unassembled WGS sequence"/>
</dbReference>
<dbReference type="InterPro" id="IPR043686">
    <property type="entry name" value="Uup"/>
</dbReference>
<keyword evidence="7 9" id="KW-0238">DNA-binding</keyword>
<dbReference type="CDD" id="cd03221">
    <property type="entry name" value="ABCF_EF-3"/>
    <property type="match status" value="2"/>
</dbReference>
<dbReference type="PANTHER" id="PTHR42855">
    <property type="entry name" value="ABC TRANSPORTER ATP-BINDING SUBUNIT"/>
    <property type="match status" value="1"/>
</dbReference>
<dbReference type="Gene3D" id="1.10.287.380">
    <property type="entry name" value="Valyl-tRNA synthetase, C-terminal domain"/>
    <property type="match status" value="1"/>
</dbReference>
<sequence>MPLITLEKAHLAYGHWALLDDTNLSLDSGERVGLIGRNGAGKSSLLQIIAGLQPLDSGVLRREPTLRIAYVPQEPPLDLEHTVFEAVSAGLGGIQHTLRDYHEVTQALSQPDADIDALLARMQRLQSELDNQNGWALQSRVDSVITRLNLPAERLVSELSGGWRKRVALAQALVAEPDLLLLDEPTNHLDLPAIEWLEGLLKDFSGSVLLITHDRRFLDNVATRIIELDRGQLTSFPGRFRDYQRKKAELLAVEAEHNAQFDKVLAQEEAWIRQGVQARRTRNEGRVRRLEQLRRERTERRERQGNVSLNLDTGQRSGQLVVELKDVQKSYGDKTVIRDFSTRILRGDRVGLLGPNGAGKTTLLKLFLGELKPDSGTVRLGTKLQIAYFDQLREQLDPEATLIDTVSPASDFIEIGNERRHVIGYLGEFLFPPERARSPVKALSGGERNRLLLARLFTQPANVLVLDEPTNDLDLETLEMLENLLTDYQGTLFLVSHDREFLENTVTQIIAFEGDGRIEEYAGGYDDWARAHAAKTAAAKAAPAPTVQKPAASPIPKPANSPSRLSFKEKKELEELPARIEQLEARQRSIGEELGNPVIYKDDPKKAATLQAEAESIGRELESAYARWEELEAKQSG</sequence>
<keyword evidence="8 9" id="KW-0234">DNA repair</keyword>
<comment type="caution">
    <text evidence="12">The sequence shown here is derived from an EMBL/GenBank/DDBJ whole genome shotgun (WGS) entry which is preliminary data.</text>
</comment>
<evidence type="ECO:0000256" key="10">
    <source>
        <dbReference type="SAM" id="MobiDB-lite"/>
    </source>
</evidence>
<feature type="binding site" evidence="9">
    <location>
        <begin position="36"/>
        <end position="43"/>
    </location>
    <ligand>
        <name>ATP</name>
        <dbReference type="ChEBI" id="CHEBI:30616"/>
        <label>1</label>
    </ligand>
</feature>
<keyword evidence="3 9" id="KW-0547">Nucleotide-binding</keyword>
<keyword evidence="5 9" id="KW-0378">Hydrolase</keyword>
<dbReference type="Pfam" id="PF12848">
    <property type="entry name" value="ABC_tran_Xtn"/>
    <property type="match status" value="1"/>
</dbReference>